<keyword evidence="4" id="KW-1185">Reference proteome</keyword>
<name>A0A1I6G9L0_9GAMM</name>
<feature type="region of interest" description="Disordered" evidence="1">
    <location>
        <begin position="33"/>
        <end position="88"/>
    </location>
</feature>
<sequence length="227" mass="24599">MNCWEILGIDPTGDRRKIQDAYEQQLKFASDEEARRLDQAFREAVGEAPEPAPETRSEATPELPETGTPVSSAAPEPAAESSNRPLDANEGQVVREVVIQIKALLNDATRSKDAGIWKAILCEPPADEPALRAEIGRQLEPQLRPMAENGSFPSPVAHFLGEWFGWFSPEQAPHPLDGRLGGEGAEGEESEELPEQPPQMVNFWPAVIGWIVGLVILASLFGGMGGG</sequence>
<evidence type="ECO:0000256" key="2">
    <source>
        <dbReference type="SAM" id="Phobius"/>
    </source>
</evidence>
<evidence type="ECO:0000313" key="3">
    <source>
        <dbReference type="EMBL" id="SFR38896.1"/>
    </source>
</evidence>
<dbReference type="EMBL" id="FOYV01000001">
    <property type="protein sequence ID" value="SFR38896.1"/>
    <property type="molecule type" value="Genomic_DNA"/>
</dbReference>
<feature type="region of interest" description="Disordered" evidence="1">
    <location>
        <begin position="174"/>
        <end position="196"/>
    </location>
</feature>
<accession>A0A1I6G9L0</accession>
<feature type="compositionally biased region" description="Basic and acidic residues" evidence="1">
    <location>
        <begin position="33"/>
        <end position="45"/>
    </location>
</feature>
<protein>
    <recommendedName>
        <fullName evidence="5">J domain-containing protein</fullName>
    </recommendedName>
</protein>
<keyword evidence="2" id="KW-0472">Membrane</keyword>
<gene>
    <name evidence="3" type="ORF">SAMN04488073_0275</name>
</gene>
<keyword evidence="2" id="KW-1133">Transmembrane helix</keyword>
<evidence type="ECO:0000256" key="1">
    <source>
        <dbReference type="SAM" id="MobiDB-lite"/>
    </source>
</evidence>
<proteinExistence type="predicted"/>
<dbReference type="RefSeq" id="WP_091985151.1">
    <property type="nucleotide sequence ID" value="NZ_FOYV01000001.1"/>
</dbReference>
<dbReference type="STRING" id="375760.SAMN04488073_0275"/>
<feature type="compositionally biased region" description="Acidic residues" evidence="1">
    <location>
        <begin position="185"/>
        <end position="194"/>
    </location>
</feature>
<dbReference type="OrthoDB" id="5524449at2"/>
<evidence type="ECO:0008006" key="5">
    <source>
        <dbReference type="Google" id="ProtNLM"/>
    </source>
</evidence>
<dbReference type="Proteomes" id="UP000199290">
    <property type="component" value="Unassembled WGS sequence"/>
</dbReference>
<dbReference type="AlphaFoldDB" id="A0A1I6G9L0"/>
<reference evidence="4" key="1">
    <citation type="submission" date="2016-10" db="EMBL/GenBank/DDBJ databases">
        <authorList>
            <person name="Varghese N."/>
            <person name="Submissions S."/>
        </authorList>
    </citation>
    <scope>NUCLEOTIDE SEQUENCE [LARGE SCALE GENOMIC DNA]</scope>
    <source>
        <strain evidence="4">CGMCC 1.6294</strain>
    </source>
</reference>
<keyword evidence="2" id="KW-0812">Transmembrane</keyword>
<feature type="transmembrane region" description="Helical" evidence="2">
    <location>
        <begin position="203"/>
        <end position="224"/>
    </location>
</feature>
<evidence type="ECO:0000313" key="4">
    <source>
        <dbReference type="Proteomes" id="UP000199290"/>
    </source>
</evidence>
<organism evidence="3 4">
    <name type="scientific">Marinobacter gudaonensis</name>
    <dbReference type="NCBI Taxonomy" id="375760"/>
    <lineage>
        <taxon>Bacteria</taxon>
        <taxon>Pseudomonadati</taxon>
        <taxon>Pseudomonadota</taxon>
        <taxon>Gammaproteobacteria</taxon>
        <taxon>Pseudomonadales</taxon>
        <taxon>Marinobacteraceae</taxon>
        <taxon>Marinobacter</taxon>
    </lineage>
</organism>
<feature type="compositionally biased region" description="Low complexity" evidence="1">
    <location>
        <begin position="71"/>
        <end position="82"/>
    </location>
</feature>